<reference evidence="2 3" key="2">
    <citation type="journal article" date="2017" name="Front. Plant Sci.">
        <title>Gene Classification and Mining of Molecular Markers Useful in Red Clover (Trifolium pratense) Breeding.</title>
        <authorList>
            <person name="Istvanek J."/>
            <person name="Dluhosova J."/>
            <person name="Dluhos P."/>
            <person name="Patkova L."/>
            <person name="Nedelnik J."/>
            <person name="Repkova J."/>
        </authorList>
    </citation>
    <scope>NUCLEOTIDE SEQUENCE [LARGE SCALE GENOMIC DNA]</scope>
    <source>
        <strain evidence="3">cv. Tatra</strain>
        <tissue evidence="2">Young leaves</tissue>
    </source>
</reference>
<feature type="region of interest" description="Disordered" evidence="1">
    <location>
        <begin position="1"/>
        <end position="36"/>
    </location>
</feature>
<accession>A0A2K3LYR1</accession>
<name>A0A2K3LYR1_TRIPR</name>
<feature type="compositionally biased region" description="Basic and acidic residues" evidence="1">
    <location>
        <begin position="10"/>
        <end position="36"/>
    </location>
</feature>
<evidence type="ECO:0000256" key="1">
    <source>
        <dbReference type="SAM" id="MobiDB-lite"/>
    </source>
</evidence>
<comment type="caution">
    <text evidence="2">The sequence shown here is derived from an EMBL/GenBank/DDBJ whole genome shotgun (WGS) entry which is preliminary data.</text>
</comment>
<gene>
    <name evidence="2" type="ORF">L195_g039722</name>
</gene>
<reference evidence="2 3" key="1">
    <citation type="journal article" date="2014" name="Am. J. Bot.">
        <title>Genome assembly and annotation for red clover (Trifolium pratense; Fabaceae).</title>
        <authorList>
            <person name="Istvanek J."/>
            <person name="Jaros M."/>
            <person name="Krenek A."/>
            <person name="Repkova J."/>
        </authorList>
    </citation>
    <scope>NUCLEOTIDE SEQUENCE [LARGE SCALE GENOMIC DNA]</scope>
    <source>
        <strain evidence="3">cv. Tatra</strain>
        <tissue evidence="2">Young leaves</tissue>
    </source>
</reference>
<organism evidence="2 3">
    <name type="scientific">Trifolium pratense</name>
    <name type="common">Red clover</name>
    <dbReference type="NCBI Taxonomy" id="57577"/>
    <lineage>
        <taxon>Eukaryota</taxon>
        <taxon>Viridiplantae</taxon>
        <taxon>Streptophyta</taxon>
        <taxon>Embryophyta</taxon>
        <taxon>Tracheophyta</taxon>
        <taxon>Spermatophyta</taxon>
        <taxon>Magnoliopsida</taxon>
        <taxon>eudicotyledons</taxon>
        <taxon>Gunneridae</taxon>
        <taxon>Pentapetalae</taxon>
        <taxon>rosids</taxon>
        <taxon>fabids</taxon>
        <taxon>Fabales</taxon>
        <taxon>Fabaceae</taxon>
        <taxon>Papilionoideae</taxon>
        <taxon>50 kb inversion clade</taxon>
        <taxon>NPAAA clade</taxon>
        <taxon>Hologalegina</taxon>
        <taxon>IRL clade</taxon>
        <taxon>Trifolieae</taxon>
        <taxon>Trifolium</taxon>
    </lineage>
</organism>
<dbReference type="EMBL" id="ASHM01044667">
    <property type="protein sequence ID" value="PNX83678.1"/>
    <property type="molecule type" value="Genomic_DNA"/>
</dbReference>
<protein>
    <submittedName>
        <fullName evidence="2">Uncharacterized protein</fullName>
    </submittedName>
</protein>
<evidence type="ECO:0000313" key="3">
    <source>
        <dbReference type="Proteomes" id="UP000236291"/>
    </source>
</evidence>
<evidence type="ECO:0000313" key="2">
    <source>
        <dbReference type="EMBL" id="PNX83678.1"/>
    </source>
</evidence>
<proteinExistence type="predicted"/>
<sequence>MGRKKKHGKVSQEGKPLKGKRKREESSSRYTEESKVVKEEVVVVSPNSSSFEEIDEDYAEFLKTYNPQEVYPGASFSDGEDRVIERADPLLKAKGSP</sequence>
<dbReference type="Proteomes" id="UP000236291">
    <property type="component" value="Unassembled WGS sequence"/>
</dbReference>
<dbReference type="AlphaFoldDB" id="A0A2K3LYR1"/>